<organism evidence="1 2">
    <name type="scientific">Rangifer tarandus platyrhynchus</name>
    <name type="common">Svalbard reindeer</name>
    <dbReference type="NCBI Taxonomy" id="3082113"/>
    <lineage>
        <taxon>Eukaryota</taxon>
        <taxon>Metazoa</taxon>
        <taxon>Chordata</taxon>
        <taxon>Craniata</taxon>
        <taxon>Vertebrata</taxon>
        <taxon>Euteleostomi</taxon>
        <taxon>Mammalia</taxon>
        <taxon>Eutheria</taxon>
        <taxon>Laurasiatheria</taxon>
        <taxon>Artiodactyla</taxon>
        <taxon>Ruminantia</taxon>
        <taxon>Pecora</taxon>
        <taxon>Cervidae</taxon>
        <taxon>Odocoileinae</taxon>
        <taxon>Rangifer</taxon>
    </lineage>
</organism>
<protein>
    <submittedName>
        <fullName evidence="1">Uncharacterized protein</fullName>
    </submittedName>
</protein>
<reference evidence="1" key="1">
    <citation type="submission" date="2025-03" db="EMBL/GenBank/DDBJ databases">
        <authorList>
            <consortium name="ELIXIR-Norway"/>
            <consortium name="Elixir Norway"/>
        </authorList>
    </citation>
    <scope>NUCLEOTIDE SEQUENCE</scope>
</reference>
<evidence type="ECO:0000313" key="2">
    <source>
        <dbReference type="Proteomes" id="UP001162501"/>
    </source>
</evidence>
<evidence type="ECO:0000313" key="1">
    <source>
        <dbReference type="EMBL" id="CAN0498936.1"/>
    </source>
</evidence>
<name>A0ACB1MJ73_RANTA</name>
<gene>
    <name evidence="1" type="ORF">MRATA1EN22A_LOCUS22126</name>
</gene>
<dbReference type="EMBL" id="OZ243562">
    <property type="protein sequence ID" value="CAN0498936.1"/>
    <property type="molecule type" value="Genomic_DNA"/>
</dbReference>
<proteinExistence type="predicted"/>
<dbReference type="Proteomes" id="UP001162501">
    <property type="component" value="Chromosome 34"/>
</dbReference>
<sequence length="96" mass="10499">MGGSKRDQKQKKIEACGLPAQLAREVRPAARLPPESRPRLGPPKQLSACDAHPTRPRRPDRGSAPARDPHARPTRWVASGLWEAEPRVVGLNSSPN</sequence>
<accession>A0ACB1MJ73</accession>